<feature type="domain" description="SAC3/GANP/THP3 conserved" evidence="2">
    <location>
        <begin position="13"/>
        <end position="284"/>
    </location>
</feature>
<dbReference type="OrthoDB" id="264795at2759"/>
<dbReference type="InterPro" id="IPR045107">
    <property type="entry name" value="SAC3/GANP/THP3"/>
</dbReference>
<dbReference type="VEuPathDB" id="TrichDB:TVAG_216740"/>
<dbReference type="Gene3D" id="1.25.40.990">
    <property type="match status" value="1"/>
</dbReference>
<dbReference type="EMBL" id="DS113744">
    <property type="protein sequence ID" value="EAX96771.1"/>
    <property type="molecule type" value="Genomic_DNA"/>
</dbReference>
<feature type="compositionally biased region" description="Acidic residues" evidence="1">
    <location>
        <begin position="376"/>
        <end position="398"/>
    </location>
</feature>
<dbReference type="VEuPathDB" id="TrichDB:TVAGG3_0233450"/>
<dbReference type="AlphaFoldDB" id="A2FE80"/>
<evidence type="ECO:0000313" key="4">
    <source>
        <dbReference type="Proteomes" id="UP000001542"/>
    </source>
</evidence>
<dbReference type="Proteomes" id="UP000001542">
    <property type="component" value="Unassembled WGS sequence"/>
</dbReference>
<dbReference type="eggNOG" id="KOG1860">
    <property type="taxonomic scope" value="Eukaryota"/>
</dbReference>
<dbReference type="GO" id="GO:0005634">
    <property type="term" value="C:nucleus"/>
    <property type="evidence" value="ECO:0000318"/>
    <property type="project" value="GO_Central"/>
</dbReference>
<sequence length="705" mass="80070">MSSKSHVGTCMSMCPASELNERRNEWFEINPVTLKYSPEFAIKKFHRSDAGKSFDQSDIRPLPVLKKTLDHIIDVVIGKLTGLKEGATEWNMAIFVRDRFRAIRQDITFQNLKGIEIIDILEKIAIFFIFCAVKFQEEPEFDPFQNFEQISQTLISLDEQYDLYFKQTGKHPQNEAEFRAAHILLYITTNLFTTKLTVLSNYVLESAAMKFVLDLRSAYNMQNIHKYVAKALSAPLHIMCAAIASAKDLWTESLYSFRASFKYLPMRPEFFTTQMFMTPSQFEKWAPYMNFETIDAGIRFKKDSLPNIIKDVKAIIPKKINLVVQGINFVDIFTISSSGNPPPIYMKPDTFANAAETQVPSSPEVQESEEKSSQESTEETNESQETSSNEEETEAQEPESEKTLPEEPKIPIQPAPLKVEPEKPVIATPRIITPPEISSVPLNPFANTVLEFKRTKIIPAALSIESIIPKDIPENCFATVGVSAGDNSPSSLFAIERFRTDGTIIFCDHINIGKSTIYLLIVRQDFIFTDFELGSHLICESNAVIDNENTPIIRFNCNETPSPYFTFDSCLRKAISLAIKEIVPLDLSSVLINEGFKYRDFQYDAFKRVFADALLSNSFRKYLVPYDHKLISRNDLWNFTNALKFSSPEYTNFGIPPFIVPIDSKFDAEQFCMNLSSEITKSTVVDGNGESSMDMLLAEFCEGLY</sequence>
<evidence type="ECO:0000259" key="2">
    <source>
        <dbReference type="Pfam" id="PF03399"/>
    </source>
</evidence>
<feature type="compositionally biased region" description="Basic and acidic residues" evidence="1">
    <location>
        <begin position="399"/>
        <end position="409"/>
    </location>
</feature>
<dbReference type="KEGG" id="tva:4754546"/>
<gene>
    <name evidence="3" type="ORF">TVAG_216740</name>
</gene>
<protein>
    <submittedName>
        <fullName evidence="3">SAC3/GANP family protein</fullName>
    </submittedName>
</protein>
<dbReference type="PANTHER" id="PTHR12436:SF3">
    <property type="entry name" value="GERMINAL-CENTER ASSOCIATED NUCLEAR PROTEIN"/>
    <property type="match status" value="1"/>
</dbReference>
<name>A2FE80_TRIV3</name>
<evidence type="ECO:0000313" key="3">
    <source>
        <dbReference type="EMBL" id="EAX96771.1"/>
    </source>
</evidence>
<dbReference type="InParanoid" id="A2FE80"/>
<proteinExistence type="predicted"/>
<accession>A2FE80</accession>
<dbReference type="GO" id="GO:0006406">
    <property type="term" value="P:mRNA export from nucleus"/>
    <property type="evidence" value="ECO:0000318"/>
    <property type="project" value="GO_Central"/>
</dbReference>
<reference evidence="3" key="2">
    <citation type="journal article" date="2007" name="Science">
        <title>Draft genome sequence of the sexually transmitted pathogen Trichomonas vaginalis.</title>
        <authorList>
            <person name="Carlton J.M."/>
            <person name="Hirt R.P."/>
            <person name="Silva J.C."/>
            <person name="Delcher A.L."/>
            <person name="Schatz M."/>
            <person name="Zhao Q."/>
            <person name="Wortman J.R."/>
            <person name="Bidwell S.L."/>
            <person name="Alsmark U.C.M."/>
            <person name="Besteiro S."/>
            <person name="Sicheritz-Ponten T."/>
            <person name="Noel C.J."/>
            <person name="Dacks J.B."/>
            <person name="Foster P.G."/>
            <person name="Simillion C."/>
            <person name="Van de Peer Y."/>
            <person name="Miranda-Saavedra D."/>
            <person name="Barton G.J."/>
            <person name="Westrop G.D."/>
            <person name="Mueller S."/>
            <person name="Dessi D."/>
            <person name="Fiori P.L."/>
            <person name="Ren Q."/>
            <person name="Paulsen I."/>
            <person name="Zhang H."/>
            <person name="Bastida-Corcuera F.D."/>
            <person name="Simoes-Barbosa A."/>
            <person name="Brown M.T."/>
            <person name="Hayes R.D."/>
            <person name="Mukherjee M."/>
            <person name="Okumura C.Y."/>
            <person name="Schneider R."/>
            <person name="Smith A.J."/>
            <person name="Vanacova S."/>
            <person name="Villalvazo M."/>
            <person name="Haas B.J."/>
            <person name="Pertea M."/>
            <person name="Feldblyum T.V."/>
            <person name="Utterback T.R."/>
            <person name="Shu C.L."/>
            <person name="Osoegawa K."/>
            <person name="de Jong P.J."/>
            <person name="Hrdy I."/>
            <person name="Horvathova L."/>
            <person name="Zubacova Z."/>
            <person name="Dolezal P."/>
            <person name="Malik S.B."/>
            <person name="Logsdon J.M. Jr."/>
            <person name="Henze K."/>
            <person name="Gupta A."/>
            <person name="Wang C.C."/>
            <person name="Dunne R.L."/>
            <person name="Upcroft J.A."/>
            <person name="Upcroft P."/>
            <person name="White O."/>
            <person name="Salzberg S.L."/>
            <person name="Tang P."/>
            <person name="Chiu C.-H."/>
            <person name="Lee Y.-S."/>
            <person name="Embley T.M."/>
            <person name="Coombs G.H."/>
            <person name="Mottram J.C."/>
            <person name="Tachezy J."/>
            <person name="Fraser-Liggett C.M."/>
            <person name="Johnson P.J."/>
        </authorList>
    </citation>
    <scope>NUCLEOTIDE SEQUENCE [LARGE SCALE GENOMIC DNA]</scope>
    <source>
        <strain evidence="3">G3</strain>
    </source>
</reference>
<dbReference type="GO" id="GO:0070390">
    <property type="term" value="C:transcription export complex 2"/>
    <property type="evidence" value="ECO:0000318"/>
    <property type="project" value="GO_Central"/>
</dbReference>
<dbReference type="RefSeq" id="XP_001309701.1">
    <property type="nucleotide sequence ID" value="XM_001309700.1"/>
</dbReference>
<dbReference type="SMR" id="A2FE80"/>
<organism evidence="3 4">
    <name type="scientific">Trichomonas vaginalis (strain ATCC PRA-98 / G3)</name>
    <dbReference type="NCBI Taxonomy" id="412133"/>
    <lineage>
        <taxon>Eukaryota</taxon>
        <taxon>Metamonada</taxon>
        <taxon>Parabasalia</taxon>
        <taxon>Trichomonadida</taxon>
        <taxon>Trichomonadidae</taxon>
        <taxon>Trichomonas</taxon>
    </lineage>
</organism>
<dbReference type="STRING" id="5722.A2FE80"/>
<dbReference type="Pfam" id="PF03399">
    <property type="entry name" value="SAC3_GANP"/>
    <property type="match status" value="1"/>
</dbReference>
<evidence type="ECO:0000256" key="1">
    <source>
        <dbReference type="SAM" id="MobiDB-lite"/>
    </source>
</evidence>
<dbReference type="PANTHER" id="PTHR12436">
    <property type="entry name" value="80 KDA MCM3-ASSOCIATED PROTEIN"/>
    <property type="match status" value="1"/>
</dbReference>
<dbReference type="GO" id="GO:0005737">
    <property type="term" value="C:cytoplasm"/>
    <property type="evidence" value="ECO:0000318"/>
    <property type="project" value="GO_Central"/>
</dbReference>
<keyword evidence="4" id="KW-1185">Reference proteome</keyword>
<dbReference type="InterPro" id="IPR005062">
    <property type="entry name" value="SAC3/GANP/THP3_conserved"/>
</dbReference>
<dbReference type="FunFam" id="1.25.40.990:FF:000043">
    <property type="entry name" value="SAC3/GANP family protein"/>
    <property type="match status" value="1"/>
</dbReference>
<feature type="region of interest" description="Disordered" evidence="1">
    <location>
        <begin position="355"/>
        <end position="417"/>
    </location>
</feature>
<reference evidence="3" key="1">
    <citation type="submission" date="2006-10" db="EMBL/GenBank/DDBJ databases">
        <authorList>
            <person name="Amadeo P."/>
            <person name="Zhao Q."/>
            <person name="Wortman J."/>
            <person name="Fraser-Liggett C."/>
            <person name="Carlton J."/>
        </authorList>
    </citation>
    <scope>NUCLEOTIDE SEQUENCE</scope>
    <source>
        <strain evidence="3">G3</strain>
    </source>
</reference>